<protein>
    <recommendedName>
        <fullName evidence="3">Alpha/beta hydrolase</fullName>
    </recommendedName>
</protein>
<accession>A0A6P1D6L2</accession>
<evidence type="ECO:0000313" key="2">
    <source>
        <dbReference type="Proteomes" id="UP000468928"/>
    </source>
</evidence>
<dbReference type="InterPro" id="IPR029058">
    <property type="entry name" value="AB_hydrolase_fold"/>
</dbReference>
<dbReference type="AlphaFoldDB" id="A0A6P1D6L2"/>
<dbReference type="Gene3D" id="3.40.50.1820">
    <property type="entry name" value="alpha/beta hydrolase"/>
    <property type="match status" value="1"/>
</dbReference>
<gene>
    <name evidence="1" type="ORF">GV789_09330</name>
</gene>
<dbReference type="EMBL" id="JAAGUZ010000020">
    <property type="protein sequence ID" value="NEW44650.1"/>
    <property type="molecule type" value="Genomic_DNA"/>
</dbReference>
<dbReference type="RefSeq" id="WP_163828731.1">
    <property type="nucleotide sequence ID" value="NZ_JAAGUZ010000020.1"/>
</dbReference>
<dbReference type="PANTHER" id="PTHR15394:SF3">
    <property type="entry name" value="SERINE HYDROLASE RBBP9"/>
    <property type="match status" value="1"/>
</dbReference>
<dbReference type="Pfam" id="PF06821">
    <property type="entry name" value="Ser_hydrolase"/>
    <property type="match status" value="1"/>
</dbReference>
<dbReference type="SUPFAM" id="SSF53474">
    <property type="entry name" value="alpha/beta-Hydrolases"/>
    <property type="match status" value="1"/>
</dbReference>
<evidence type="ECO:0000313" key="1">
    <source>
        <dbReference type="EMBL" id="NEW44650.1"/>
    </source>
</evidence>
<name>A0A6P1D6L2_9NOCA</name>
<dbReference type="PANTHER" id="PTHR15394">
    <property type="entry name" value="SERINE HYDROLASE RBBP9"/>
    <property type="match status" value="1"/>
</dbReference>
<dbReference type="GO" id="GO:0016787">
    <property type="term" value="F:hydrolase activity"/>
    <property type="evidence" value="ECO:0007669"/>
    <property type="project" value="InterPro"/>
</dbReference>
<comment type="caution">
    <text evidence="1">The sequence shown here is derived from an EMBL/GenBank/DDBJ whole genome shotgun (WGS) entry which is preliminary data.</text>
</comment>
<sequence>MSTIVVSHGLNARSDSVWFPYLTEQLTALGHRTIVPNLPEPAAPDRDARTKALAEAVAELGPAEDIILVGHSIGSVNVLRMLEQHDPATGGRFAGAVLVSTSAFEVGYDLLASFFDGPFDWARIRAAAGDFRLLSAIDDPVNAADPMEHIAQLVRGLDAAAVVLPTGEHLGNFAEDHIELPEAVALVRDIAAARP</sequence>
<proteinExistence type="predicted"/>
<dbReference type="InterPro" id="IPR010662">
    <property type="entry name" value="RBBP9/YdeN"/>
</dbReference>
<dbReference type="Proteomes" id="UP000468928">
    <property type="component" value="Unassembled WGS sequence"/>
</dbReference>
<organism evidence="1 2">
    <name type="scientific">Nocardia cyriacigeorgica</name>
    <dbReference type="NCBI Taxonomy" id="135487"/>
    <lineage>
        <taxon>Bacteria</taxon>
        <taxon>Bacillati</taxon>
        <taxon>Actinomycetota</taxon>
        <taxon>Actinomycetes</taxon>
        <taxon>Mycobacteriales</taxon>
        <taxon>Nocardiaceae</taxon>
        <taxon>Nocardia</taxon>
    </lineage>
</organism>
<reference evidence="1 2" key="1">
    <citation type="submission" date="2020-01" db="EMBL/GenBank/DDBJ databases">
        <title>Genetics and antimicrobial susceptibilities of Nocardia species isolated from the soil; a comparison with species isolated from humans.</title>
        <authorList>
            <person name="Carrasco G."/>
            <person name="Monzon S."/>
            <person name="Sansegundo M."/>
            <person name="Garcia E."/>
            <person name="Garrido N."/>
            <person name="Medina M.J."/>
            <person name="Villalon P."/>
            <person name="Ramirez-Arocha A.C."/>
            <person name="Jimenez P."/>
            <person name="Cuesta I."/>
            <person name="Valdezate S."/>
        </authorList>
    </citation>
    <scope>NUCLEOTIDE SEQUENCE [LARGE SCALE GENOMIC DNA]</scope>
    <source>
        <strain evidence="1 2">CNM20110639</strain>
    </source>
</reference>
<evidence type="ECO:0008006" key="3">
    <source>
        <dbReference type="Google" id="ProtNLM"/>
    </source>
</evidence>